<keyword evidence="3" id="KW-1185">Reference proteome</keyword>
<dbReference type="EMBL" id="JAWPEI010000008">
    <property type="protein sequence ID" value="KAK4718586.1"/>
    <property type="molecule type" value="Genomic_DNA"/>
</dbReference>
<organism evidence="2 3">
    <name type="scientific">Solanum pinnatisectum</name>
    <name type="common">tansyleaf nightshade</name>
    <dbReference type="NCBI Taxonomy" id="50273"/>
    <lineage>
        <taxon>Eukaryota</taxon>
        <taxon>Viridiplantae</taxon>
        <taxon>Streptophyta</taxon>
        <taxon>Embryophyta</taxon>
        <taxon>Tracheophyta</taxon>
        <taxon>Spermatophyta</taxon>
        <taxon>Magnoliopsida</taxon>
        <taxon>eudicotyledons</taxon>
        <taxon>Gunneridae</taxon>
        <taxon>Pentapetalae</taxon>
        <taxon>asterids</taxon>
        <taxon>lamiids</taxon>
        <taxon>Solanales</taxon>
        <taxon>Solanaceae</taxon>
        <taxon>Solanoideae</taxon>
        <taxon>Solaneae</taxon>
        <taxon>Solanum</taxon>
    </lineage>
</organism>
<reference evidence="2 3" key="1">
    <citation type="submission" date="2023-10" db="EMBL/GenBank/DDBJ databases">
        <title>Genome-Wide Identification Analysis in wild type Solanum Pinnatisectum Reveals Some Genes Defensing Phytophthora Infestans.</title>
        <authorList>
            <person name="Sun C."/>
        </authorList>
    </citation>
    <scope>NUCLEOTIDE SEQUENCE [LARGE SCALE GENOMIC DNA]</scope>
    <source>
        <strain evidence="2">LQN</strain>
        <tissue evidence="2">Leaf</tissue>
    </source>
</reference>
<feature type="region of interest" description="Disordered" evidence="1">
    <location>
        <begin position="1"/>
        <end position="36"/>
    </location>
</feature>
<comment type="caution">
    <text evidence="2">The sequence shown here is derived from an EMBL/GenBank/DDBJ whole genome shotgun (WGS) entry which is preliminary data.</text>
</comment>
<name>A0AAV9KYP6_9SOLN</name>
<dbReference type="Proteomes" id="UP001311915">
    <property type="component" value="Unassembled WGS sequence"/>
</dbReference>
<feature type="compositionally biased region" description="Basic and acidic residues" evidence="1">
    <location>
        <begin position="1"/>
        <end position="12"/>
    </location>
</feature>
<accession>A0AAV9KYP6</accession>
<feature type="compositionally biased region" description="Basic and acidic residues" evidence="1">
    <location>
        <begin position="95"/>
        <end position="106"/>
    </location>
</feature>
<evidence type="ECO:0000313" key="3">
    <source>
        <dbReference type="Proteomes" id="UP001311915"/>
    </source>
</evidence>
<feature type="region of interest" description="Disordered" evidence="1">
    <location>
        <begin position="50"/>
        <end position="130"/>
    </location>
</feature>
<proteinExistence type="predicted"/>
<gene>
    <name evidence="2" type="ORF">R3W88_016924</name>
</gene>
<evidence type="ECO:0000313" key="2">
    <source>
        <dbReference type="EMBL" id="KAK4718586.1"/>
    </source>
</evidence>
<dbReference type="AlphaFoldDB" id="A0AAV9KYP6"/>
<sequence length="130" mass="14803">MKRMRDNNKDFDFVTESPFSQSSPLSRVEESPNHGVLMPREVRVSFNENLADNGSIRRRSDLSTGPGLQDEVVLNTNSSFRRKSHLLAATRTKSRLMDPPEQDQRSQKITMKSGILGRSTEFEDDDPFSD</sequence>
<protein>
    <submittedName>
        <fullName evidence="2">Uncharacterized protein</fullName>
    </submittedName>
</protein>
<evidence type="ECO:0000256" key="1">
    <source>
        <dbReference type="SAM" id="MobiDB-lite"/>
    </source>
</evidence>